<dbReference type="RefSeq" id="WP_225418934.1">
    <property type="nucleotide sequence ID" value="NZ_JBHTMO010000015.1"/>
</dbReference>
<dbReference type="PANTHER" id="PTHR43053:SF3">
    <property type="entry name" value="ALPHA-GALACTOSIDASE C-RELATED"/>
    <property type="match status" value="1"/>
</dbReference>
<dbReference type="Gene3D" id="2.60.40.1180">
    <property type="entry name" value="Golgi alpha-mannosidase II"/>
    <property type="match status" value="1"/>
</dbReference>
<dbReference type="InterPro" id="IPR013780">
    <property type="entry name" value="Glyco_hydro_b"/>
</dbReference>
<proteinExistence type="inferred from homology"/>
<evidence type="ECO:0000256" key="4">
    <source>
        <dbReference type="ARBA" id="ARBA00022801"/>
    </source>
</evidence>
<accession>A0ABW4B9U9</accession>
<dbReference type="InterPro" id="IPR031704">
    <property type="entry name" value="Glyco_hydro_36_N"/>
</dbReference>
<dbReference type="CDD" id="cd14791">
    <property type="entry name" value="GH36"/>
    <property type="match status" value="1"/>
</dbReference>
<dbReference type="InterPro" id="IPR000111">
    <property type="entry name" value="Glyco_hydro_27/36_CS"/>
</dbReference>
<keyword evidence="5 6" id="KW-0326">Glycosidase</keyword>
<protein>
    <recommendedName>
        <fullName evidence="3 6">Alpha-galactosidase</fullName>
        <ecNumber evidence="3 6">3.2.1.22</ecNumber>
    </recommendedName>
</protein>
<dbReference type="EMBL" id="JBHTMO010000015">
    <property type="protein sequence ID" value="MFD1393103.1"/>
    <property type="molecule type" value="Genomic_DNA"/>
</dbReference>
<dbReference type="GO" id="GO:0004557">
    <property type="term" value="F:alpha-galactosidase activity"/>
    <property type="evidence" value="ECO:0007669"/>
    <property type="project" value="UniProtKB-EC"/>
</dbReference>
<dbReference type="PRINTS" id="PR00743">
    <property type="entry name" value="GLHYDRLASE36"/>
</dbReference>
<dbReference type="InterPro" id="IPR038417">
    <property type="entry name" value="Alpga-gal_N_sf"/>
</dbReference>
<evidence type="ECO:0000256" key="2">
    <source>
        <dbReference type="ARBA" id="ARBA00006202"/>
    </source>
</evidence>
<dbReference type="Gene3D" id="2.70.98.60">
    <property type="entry name" value="alpha-galactosidase from lactobacil brevis"/>
    <property type="match status" value="1"/>
</dbReference>
<feature type="domain" description="Glycosyl hydrolase family 36 C-terminal" evidence="7">
    <location>
        <begin position="654"/>
        <end position="742"/>
    </location>
</feature>
<comment type="catalytic activity">
    <reaction evidence="1 6">
        <text>Hydrolysis of terminal, non-reducing alpha-D-galactose residues in alpha-D-galactosides, including galactose oligosaccharides, galactomannans and galactolipids.</text>
        <dbReference type="EC" id="3.2.1.22"/>
    </reaction>
</comment>
<dbReference type="Proteomes" id="UP001597249">
    <property type="component" value="Unassembled WGS sequence"/>
</dbReference>
<dbReference type="Pfam" id="PF16874">
    <property type="entry name" value="Glyco_hydro_36C"/>
    <property type="match status" value="1"/>
</dbReference>
<dbReference type="Gene3D" id="3.20.20.70">
    <property type="entry name" value="Aldolase class I"/>
    <property type="match status" value="1"/>
</dbReference>
<dbReference type="PIRSF" id="PIRSF005536">
    <property type="entry name" value="Agal"/>
    <property type="match status" value="1"/>
</dbReference>
<keyword evidence="10" id="KW-1185">Reference proteome</keyword>
<name>A0ABW4B9U9_9LACO</name>
<dbReference type="InterPro" id="IPR013785">
    <property type="entry name" value="Aldolase_TIM"/>
</dbReference>
<evidence type="ECO:0000259" key="7">
    <source>
        <dbReference type="Pfam" id="PF16874"/>
    </source>
</evidence>
<reference evidence="10" key="1">
    <citation type="journal article" date="2019" name="Int. J. Syst. Evol. Microbiol.">
        <title>The Global Catalogue of Microorganisms (GCM) 10K type strain sequencing project: providing services to taxonomists for standard genome sequencing and annotation.</title>
        <authorList>
            <consortium name="The Broad Institute Genomics Platform"/>
            <consortium name="The Broad Institute Genome Sequencing Center for Infectious Disease"/>
            <person name="Wu L."/>
            <person name="Ma J."/>
        </authorList>
    </citation>
    <scope>NUCLEOTIDE SEQUENCE [LARGE SCALE GENOMIC DNA]</scope>
    <source>
        <strain evidence="10">CCM 8911</strain>
    </source>
</reference>
<organism evidence="9 10">
    <name type="scientific">Lacticaseibacillus jixianensis</name>
    <dbReference type="NCBI Taxonomy" id="2486012"/>
    <lineage>
        <taxon>Bacteria</taxon>
        <taxon>Bacillati</taxon>
        <taxon>Bacillota</taxon>
        <taxon>Bacilli</taxon>
        <taxon>Lactobacillales</taxon>
        <taxon>Lactobacillaceae</taxon>
        <taxon>Lacticaseibacillus</taxon>
    </lineage>
</organism>
<evidence type="ECO:0000256" key="3">
    <source>
        <dbReference type="ARBA" id="ARBA00012755"/>
    </source>
</evidence>
<dbReference type="InterPro" id="IPR002252">
    <property type="entry name" value="Glyco_hydro_36"/>
</dbReference>
<evidence type="ECO:0000313" key="9">
    <source>
        <dbReference type="EMBL" id="MFD1393103.1"/>
    </source>
</evidence>
<comment type="similarity">
    <text evidence="2">Belongs to the glycosyl hydrolase 36 family.</text>
</comment>
<dbReference type="InterPro" id="IPR050985">
    <property type="entry name" value="Alpha-glycosidase_related"/>
</dbReference>
<gene>
    <name evidence="9" type="ORF">ACFQ3L_05780</name>
</gene>
<evidence type="ECO:0000313" key="10">
    <source>
        <dbReference type="Proteomes" id="UP001597249"/>
    </source>
</evidence>
<sequence>MIPTTLQIFDEKYFHLSNDQVSYVIDVLPNGQLGHLYFGPRLDLDETQLDALAAPVSKSGGTVKFSATDHQFSLADTMQELPVYGTTDYRQGSLALKADQMPLYPDLKYQSYSVTASKPRDLANPGAFGEHADGLAITLVDQTWAIKVVLHYVLFPDAAAVVRWVTVSNDAARTYTLTRCLSASLDLPDADYSFLHLSGNWARERQVQTQSLAQGTVAVESLHGASSHQQNPFVALVAQPGTLRSGSAYGVNLIYSGNFLASAEVNEWQQTRLMSGIHPSQFEWQLEPHSSFTSPEAVLLYSDRGVNGLAQQAANFTNRHIIAPYWQGRPRPIVVNSWEAAYFDLDTDHLLALAKRGKQIGIDCFVLDDGWFGRRDADDSSLGDWSVDRRKFPRGLKAFADAIHQTGLQFGLWFEPEMVSPGTTMIKQHPDWVVGPPQGRRSIGRHQYVLDFANPAVVDNVFAQMMKVIDETQLDYIKWDMNRDITEAYSAYLAAAGRPQGEFFHRYIRGVYALYAKLLKARPHLLIEGCAGGGGRFDLGILFYSPQVWVSDDSDAVERLKIQLGTSLGYPLSAMSNHVTSVPNGQVGRTTPLSMRYHVATFGVLGYELDLMKLSTEELAALKAQVDQYRQEQQLVLNGQFELLPPTLDNQNEYAWAVVNVNCSEALVGFFRVLATPGQTVADRLKLPFLDPAKRYRIAGQTTVFAESVLRHVGVPLPVQFNGVNADTAKFSGDYQSCLLHLIAV</sequence>
<dbReference type="PROSITE" id="PS00512">
    <property type="entry name" value="ALPHA_GALACTOSIDASE"/>
    <property type="match status" value="1"/>
</dbReference>
<feature type="domain" description="Glycosyl hydrolase family 36 N-terminal" evidence="8">
    <location>
        <begin position="31"/>
        <end position="287"/>
    </location>
</feature>
<dbReference type="InterPro" id="IPR017853">
    <property type="entry name" value="GH"/>
</dbReference>
<keyword evidence="4 6" id="KW-0378">Hydrolase</keyword>
<dbReference type="PANTHER" id="PTHR43053">
    <property type="entry name" value="GLYCOSIDASE FAMILY 31"/>
    <property type="match status" value="1"/>
</dbReference>
<evidence type="ECO:0000259" key="8">
    <source>
        <dbReference type="Pfam" id="PF16875"/>
    </source>
</evidence>
<dbReference type="Pfam" id="PF16875">
    <property type="entry name" value="Glyco_hydro_36N"/>
    <property type="match status" value="1"/>
</dbReference>
<evidence type="ECO:0000256" key="5">
    <source>
        <dbReference type="ARBA" id="ARBA00023295"/>
    </source>
</evidence>
<evidence type="ECO:0000256" key="1">
    <source>
        <dbReference type="ARBA" id="ARBA00001255"/>
    </source>
</evidence>
<evidence type="ECO:0000256" key="6">
    <source>
        <dbReference type="PIRNR" id="PIRNR005536"/>
    </source>
</evidence>
<dbReference type="Pfam" id="PF02065">
    <property type="entry name" value="Melibiase"/>
    <property type="match status" value="1"/>
</dbReference>
<dbReference type="SUPFAM" id="SSF51445">
    <property type="entry name" value="(Trans)glycosidases"/>
    <property type="match status" value="1"/>
</dbReference>
<comment type="caution">
    <text evidence="9">The sequence shown here is derived from an EMBL/GenBank/DDBJ whole genome shotgun (WGS) entry which is preliminary data.</text>
</comment>
<dbReference type="EC" id="3.2.1.22" evidence="3 6"/>
<dbReference type="InterPro" id="IPR031705">
    <property type="entry name" value="Glyco_hydro_36_C"/>
</dbReference>